<evidence type="ECO:0000313" key="2">
    <source>
        <dbReference type="Proteomes" id="UP000694845"/>
    </source>
</evidence>
<accession>A0A8B7ZRA6</accession>
<gene>
    <name evidence="3" type="primary">LOC110988329</name>
</gene>
<dbReference type="OMA" id="IHACANN"/>
<sequence length="274" mass="30468">MTQLHVPPFFFQQDLEAGKQYTICISTVLYNVSLNKEAVLRDQCREINTKSLSISEKGISVPVMVTIIACVILLLFIIMTVALFVQRKCLKQKVIPVRGLRNGATGNSVNWERDIPSPRTNDSTLGDEYDTAKVRLPITHNIEAFRPIKPNTNPFLSPSPMHSFTNDGNINESHYGNLFQSNNSQVIMLTQQTCVSHGSSVPPDVADTSPSCSAAHIPQCTPSRRLQRIGSVPPANIRALPVTISNHVMRSANARDMDASGEFDLHRTYFFPKF</sequence>
<dbReference type="RefSeq" id="XP_022107415.1">
    <property type="nucleotide sequence ID" value="XM_022251723.1"/>
</dbReference>
<reference evidence="3" key="1">
    <citation type="submission" date="2025-08" db="UniProtKB">
        <authorList>
            <consortium name="RefSeq"/>
        </authorList>
    </citation>
    <scope>IDENTIFICATION</scope>
</reference>
<name>A0A8B7ZRA6_ACAPL</name>
<evidence type="ECO:0000313" key="3">
    <source>
        <dbReference type="RefSeq" id="XP_022107415.1"/>
    </source>
</evidence>
<dbReference type="OrthoDB" id="1597724at2759"/>
<dbReference type="AlphaFoldDB" id="A0A8B7ZRA6"/>
<feature type="transmembrane region" description="Helical" evidence="1">
    <location>
        <begin position="59"/>
        <end position="85"/>
    </location>
</feature>
<dbReference type="KEGG" id="aplc:110988329"/>
<dbReference type="GeneID" id="110988329"/>
<keyword evidence="1" id="KW-1133">Transmembrane helix</keyword>
<protein>
    <submittedName>
        <fullName evidence="3">Uncharacterized protein LOC110988329</fullName>
    </submittedName>
</protein>
<keyword evidence="1" id="KW-0812">Transmembrane</keyword>
<evidence type="ECO:0000256" key="1">
    <source>
        <dbReference type="SAM" id="Phobius"/>
    </source>
</evidence>
<keyword evidence="2" id="KW-1185">Reference proteome</keyword>
<dbReference type="Proteomes" id="UP000694845">
    <property type="component" value="Unplaced"/>
</dbReference>
<organism evidence="2 3">
    <name type="scientific">Acanthaster planci</name>
    <name type="common">Crown-of-thorns starfish</name>
    <dbReference type="NCBI Taxonomy" id="133434"/>
    <lineage>
        <taxon>Eukaryota</taxon>
        <taxon>Metazoa</taxon>
        <taxon>Echinodermata</taxon>
        <taxon>Eleutherozoa</taxon>
        <taxon>Asterozoa</taxon>
        <taxon>Asteroidea</taxon>
        <taxon>Valvatacea</taxon>
        <taxon>Valvatida</taxon>
        <taxon>Acanthasteridae</taxon>
        <taxon>Acanthaster</taxon>
    </lineage>
</organism>
<proteinExistence type="predicted"/>
<keyword evidence="1" id="KW-0472">Membrane</keyword>